<dbReference type="AlphaFoldDB" id="A0A2U3DSD8"/>
<gene>
    <name evidence="2" type="ORF">PCL_07336</name>
</gene>
<evidence type="ECO:0000256" key="1">
    <source>
        <dbReference type="SAM" id="MobiDB-lite"/>
    </source>
</evidence>
<feature type="region of interest" description="Disordered" evidence="1">
    <location>
        <begin position="1"/>
        <end position="21"/>
    </location>
</feature>
<evidence type="ECO:0000313" key="3">
    <source>
        <dbReference type="Proteomes" id="UP000245956"/>
    </source>
</evidence>
<name>A0A2U3DSD8_PURLI</name>
<evidence type="ECO:0000313" key="2">
    <source>
        <dbReference type="EMBL" id="PWI65159.1"/>
    </source>
</evidence>
<feature type="region of interest" description="Disordered" evidence="1">
    <location>
        <begin position="193"/>
        <end position="215"/>
    </location>
</feature>
<dbReference type="EMBL" id="LCWV01000037">
    <property type="protein sequence ID" value="PWI65159.1"/>
    <property type="molecule type" value="Genomic_DNA"/>
</dbReference>
<reference evidence="2 3" key="1">
    <citation type="journal article" date="2016" name="Front. Microbiol.">
        <title>Genome and transcriptome sequences reveal the specific parasitism of the nematophagous Purpureocillium lilacinum 36-1.</title>
        <authorList>
            <person name="Xie J."/>
            <person name="Li S."/>
            <person name="Mo C."/>
            <person name="Xiao X."/>
            <person name="Peng D."/>
            <person name="Wang G."/>
            <person name="Xiao Y."/>
        </authorList>
    </citation>
    <scope>NUCLEOTIDE SEQUENCE [LARGE SCALE GENOMIC DNA]</scope>
    <source>
        <strain evidence="2 3">36-1</strain>
    </source>
</reference>
<accession>A0A2U3DSD8</accession>
<organism evidence="2 3">
    <name type="scientific">Purpureocillium lilacinum</name>
    <name type="common">Paecilomyces lilacinus</name>
    <dbReference type="NCBI Taxonomy" id="33203"/>
    <lineage>
        <taxon>Eukaryota</taxon>
        <taxon>Fungi</taxon>
        <taxon>Dikarya</taxon>
        <taxon>Ascomycota</taxon>
        <taxon>Pezizomycotina</taxon>
        <taxon>Sordariomycetes</taxon>
        <taxon>Hypocreomycetidae</taxon>
        <taxon>Hypocreales</taxon>
        <taxon>Ophiocordycipitaceae</taxon>
        <taxon>Purpureocillium</taxon>
    </lineage>
</organism>
<dbReference type="Proteomes" id="UP000245956">
    <property type="component" value="Unassembled WGS sequence"/>
</dbReference>
<sequence length="215" mass="23349">MGLPPLDRHPSPLLPPNAAQQPSAQHRCYDSWFPHLQPPTRPSCRAAGAAAARFLHLSIAPVSSPFFGITCSSLACFPAPVDFCSIASPPPTSRRRRRGRHCRRRRRCPRRRPPVLVLVASARLLASRRTDPVIPAAAIPRRWAAVTPTANLPLPRPRGHRRRQPVLPRIAPHALNPQLASLPNTGAILADADRCGSPSSSTASHPALRRDGLAC</sequence>
<proteinExistence type="predicted"/>
<comment type="caution">
    <text evidence="2">The sequence shown here is derived from an EMBL/GenBank/DDBJ whole genome shotgun (WGS) entry which is preliminary data.</text>
</comment>
<feature type="compositionally biased region" description="Basic and acidic residues" evidence="1">
    <location>
        <begin position="1"/>
        <end position="10"/>
    </location>
</feature>
<protein>
    <submittedName>
        <fullName evidence="2">Uncharacterized protein</fullName>
    </submittedName>
</protein>